<keyword evidence="4 7" id="KW-0812">Transmembrane</keyword>
<dbReference type="OrthoDB" id="7375466at2"/>
<dbReference type="AlphaFoldDB" id="A0A1I3K4F4"/>
<feature type="transmembrane region" description="Helical" evidence="7">
    <location>
        <begin position="149"/>
        <end position="169"/>
    </location>
</feature>
<evidence type="ECO:0000256" key="4">
    <source>
        <dbReference type="ARBA" id="ARBA00022692"/>
    </source>
</evidence>
<dbReference type="SUPFAM" id="SSF103473">
    <property type="entry name" value="MFS general substrate transporter"/>
    <property type="match status" value="1"/>
</dbReference>
<evidence type="ECO:0000313" key="9">
    <source>
        <dbReference type="EMBL" id="SFI67373.1"/>
    </source>
</evidence>
<feature type="transmembrane region" description="Helical" evidence="7">
    <location>
        <begin position="239"/>
        <end position="257"/>
    </location>
</feature>
<dbReference type="STRING" id="115433.SAMN05421835_101409"/>
<dbReference type="InterPro" id="IPR011701">
    <property type="entry name" value="MFS"/>
</dbReference>
<feature type="transmembrane region" description="Helical" evidence="7">
    <location>
        <begin position="175"/>
        <end position="195"/>
    </location>
</feature>
<evidence type="ECO:0000256" key="5">
    <source>
        <dbReference type="ARBA" id="ARBA00022989"/>
    </source>
</evidence>
<feature type="transmembrane region" description="Helical" evidence="7">
    <location>
        <begin position="369"/>
        <end position="389"/>
    </location>
</feature>
<evidence type="ECO:0000256" key="2">
    <source>
        <dbReference type="ARBA" id="ARBA00022448"/>
    </source>
</evidence>
<dbReference type="CDD" id="cd17321">
    <property type="entry name" value="MFS_MMR_MDR_like"/>
    <property type="match status" value="1"/>
</dbReference>
<gene>
    <name evidence="9" type="ORF">SAMN05421835_101409</name>
</gene>
<dbReference type="PROSITE" id="PS00216">
    <property type="entry name" value="SUGAR_TRANSPORT_1"/>
    <property type="match status" value="1"/>
</dbReference>
<feature type="transmembrane region" description="Helical" evidence="7">
    <location>
        <begin position="337"/>
        <end position="357"/>
    </location>
</feature>
<proteinExistence type="predicted"/>
<keyword evidence="2" id="KW-0813">Transport</keyword>
<keyword evidence="3" id="KW-1003">Cell membrane</keyword>
<reference evidence="9 10" key="1">
    <citation type="submission" date="2016-10" db="EMBL/GenBank/DDBJ databases">
        <authorList>
            <person name="de Groot N.N."/>
        </authorList>
    </citation>
    <scope>NUCLEOTIDE SEQUENCE [LARGE SCALE GENOMIC DNA]</scope>
    <source>
        <strain evidence="9 10">DSM 44468</strain>
    </source>
</reference>
<evidence type="ECO:0000256" key="3">
    <source>
        <dbReference type="ARBA" id="ARBA00022475"/>
    </source>
</evidence>
<protein>
    <submittedName>
        <fullName evidence="9">Major Facilitator Superfamily protein</fullName>
    </submittedName>
</protein>
<dbReference type="PANTHER" id="PTHR42718:SF46">
    <property type="entry name" value="BLR6921 PROTEIN"/>
    <property type="match status" value="1"/>
</dbReference>
<feature type="transmembrane region" description="Helical" evidence="7">
    <location>
        <begin position="87"/>
        <end position="105"/>
    </location>
</feature>
<feature type="transmembrane region" description="Helical" evidence="7">
    <location>
        <begin position="207"/>
        <end position="227"/>
    </location>
</feature>
<keyword evidence="10" id="KW-1185">Reference proteome</keyword>
<feature type="domain" description="Major facilitator superfamily (MFS) profile" evidence="8">
    <location>
        <begin position="21"/>
        <end position="469"/>
    </location>
</feature>
<feature type="transmembrane region" description="Helical" evidence="7">
    <location>
        <begin position="446"/>
        <end position="466"/>
    </location>
</feature>
<keyword evidence="5 7" id="KW-1133">Transmembrane helix</keyword>
<feature type="transmembrane region" description="Helical" evidence="7">
    <location>
        <begin position="278"/>
        <end position="300"/>
    </location>
</feature>
<feature type="transmembrane region" description="Helical" evidence="7">
    <location>
        <begin position="401"/>
        <end position="426"/>
    </location>
</feature>
<dbReference type="PANTHER" id="PTHR42718">
    <property type="entry name" value="MAJOR FACILITATOR SUPERFAMILY MULTIDRUG TRANSPORTER MFSC"/>
    <property type="match status" value="1"/>
</dbReference>
<evidence type="ECO:0000259" key="8">
    <source>
        <dbReference type="PROSITE" id="PS50850"/>
    </source>
</evidence>
<dbReference type="InterPro" id="IPR036259">
    <property type="entry name" value="MFS_trans_sf"/>
</dbReference>
<feature type="transmembrane region" description="Helical" evidence="7">
    <location>
        <begin position="117"/>
        <end position="137"/>
    </location>
</feature>
<keyword evidence="6 7" id="KW-0472">Membrane</keyword>
<evidence type="ECO:0000256" key="1">
    <source>
        <dbReference type="ARBA" id="ARBA00004651"/>
    </source>
</evidence>
<feature type="transmembrane region" description="Helical" evidence="7">
    <location>
        <begin position="21"/>
        <end position="44"/>
    </location>
</feature>
<comment type="subcellular location">
    <subcellularLocation>
        <location evidence="1">Cell membrane</location>
        <topology evidence="1">Multi-pass membrane protein</topology>
    </subcellularLocation>
</comment>
<dbReference type="GO" id="GO:0022857">
    <property type="term" value="F:transmembrane transporter activity"/>
    <property type="evidence" value="ECO:0007669"/>
    <property type="project" value="InterPro"/>
</dbReference>
<name>A0A1I3K4F4_9PSEU</name>
<accession>A0A1I3K4F4</accession>
<evidence type="ECO:0000256" key="6">
    <source>
        <dbReference type="ARBA" id="ARBA00023136"/>
    </source>
</evidence>
<feature type="transmembrane region" description="Helical" evidence="7">
    <location>
        <begin position="306"/>
        <end position="325"/>
    </location>
</feature>
<dbReference type="Gene3D" id="1.20.1720.10">
    <property type="entry name" value="Multidrug resistance protein D"/>
    <property type="match status" value="1"/>
</dbReference>
<dbReference type="InterPro" id="IPR020846">
    <property type="entry name" value="MFS_dom"/>
</dbReference>
<evidence type="ECO:0000313" key="10">
    <source>
        <dbReference type="Proteomes" id="UP000199025"/>
    </source>
</evidence>
<organism evidence="9 10">
    <name type="scientific">Amycolatopsis sacchari</name>
    <dbReference type="NCBI Taxonomy" id="115433"/>
    <lineage>
        <taxon>Bacteria</taxon>
        <taxon>Bacillati</taxon>
        <taxon>Actinomycetota</taxon>
        <taxon>Actinomycetes</taxon>
        <taxon>Pseudonocardiales</taxon>
        <taxon>Pseudonocardiaceae</taxon>
        <taxon>Amycolatopsis</taxon>
    </lineage>
</organism>
<dbReference type="RefSeq" id="WP_091503895.1">
    <property type="nucleotide sequence ID" value="NZ_FORP01000001.1"/>
</dbReference>
<dbReference type="GO" id="GO:0005886">
    <property type="term" value="C:plasma membrane"/>
    <property type="evidence" value="ECO:0007669"/>
    <property type="project" value="UniProtKB-SubCell"/>
</dbReference>
<dbReference type="InterPro" id="IPR005829">
    <property type="entry name" value="Sugar_transporter_CS"/>
</dbReference>
<dbReference type="Pfam" id="PF07690">
    <property type="entry name" value="MFS_1"/>
    <property type="match status" value="1"/>
</dbReference>
<dbReference type="EMBL" id="FORP01000001">
    <property type="protein sequence ID" value="SFI67373.1"/>
    <property type="molecule type" value="Genomic_DNA"/>
</dbReference>
<dbReference type="Proteomes" id="UP000199025">
    <property type="component" value="Unassembled WGS sequence"/>
</dbReference>
<dbReference type="Gene3D" id="1.20.1250.20">
    <property type="entry name" value="MFS general substrate transporter like domains"/>
    <property type="match status" value="1"/>
</dbReference>
<evidence type="ECO:0000256" key="7">
    <source>
        <dbReference type="SAM" id="Phobius"/>
    </source>
</evidence>
<dbReference type="PROSITE" id="PS50850">
    <property type="entry name" value="MFS"/>
    <property type="match status" value="1"/>
</dbReference>
<feature type="transmembrane region" description="Helical" evidence="7">
    <location>
        <begin position="56"/>
        <end position="75"/>
    </location>
</feature>
<sequence length="482" mass="49881">MSSPEPLSTSSTHWNARLWGVLLTVSTVIGLDALDVSMVGVALPSIRADLNLSTSALQWVVSGYVLGYGGLLLLGGRAADLLGRRRVFLVAVTVFAFASLLGGLVDNGALLIASRFVKGLAAAFTAPAALSIITTTFHEGPARNRAISIFAVFGASGYSAGLVFSGLLTEVGWRWTFLLPVPIALAALAFGYRLVPSYRPDRGRGGYDLPGAVTGAAGSLLLVFAVVEAPQVGWAAPRTLISFVVAAALLTAFVLIERRSPHPLLRLGILRSGPLARANLGGALFFGAYIGFQFVVMLYLQSVLGWSALQTALGFLPAALIVAFGSPRIEPLIDRIGTPRTILAGVVAHVAAYALFLRVDEHSGYAGSVLPSMILLGIGFTLAFSSLNIQATTGISDDEQGLAGGLLNTSLQVGGAIGLAVVTAVLTANGGEDASAANLLTGLRPALSVVTGIAVVGLLIAISGVVRRRRAEKPAETAYELV</sequence>